<dbReference type="eggNOG" id="KOG4177">
    <property type="taxonomic scope" value="Eukaryota"/>
</dbReference>
<dbReference type="EMBL" id="DS114099">
    <property type="protein sequence ID" value="EAX90544.1"/>
    <property type="molecule type" value="Genomic_DNA"/>
</dbReference>
<dbReference type="KEGG" id="tva:4748230"/>
<dbReference type="RefSeq" id="XP_001303474.1">
    <property type="nucleotide sequence ID" value="XM_001303473.1"/>
</dbReference>
<evidence type="ECO:0000256" key="2">
    <source>
        <dbReference type="ARBA" id="ARBA00023043"/>
    </source>
</evidence>
<dbReference type="VEuPathDB" id="TrichDB:TVAG_551840"/>
<evidence type="ECO:0000313" key="5">
    <source>
        <dbReference type="EMBL" id="EAX90544.1"/>
    </source>
</evidence>
<dbReference type="VEuPathDB" id="TrichDB:TVAGG3_0819150"/>
<dbReference type="PANTHER" id="PTHR24189">
    <property type="entry name" value="MYOTROPHIN"/>
    <property type="match status" value="1"/>
</dbReference>
<sequence length="628" mass="72847">MLHPSAPPSRLDVNDNLVDLDCQFQQMIEELSENNYNQLVDLVSTNYFPYNFAMAMFTSEFVTLVERFPQKNDLFAKLLIELDEKYKNYLDSNNTNLEIHEKWKRTHPEHYDLQIQYPLLFEVCLQGLYMPRLILTLSEMLKNKSENTFDPLIIQLKSNPAKSFDSKRFDKESGYEINSIPYYIYKDDDENLKKLGNEINFNQVQIKNAYNHPKRLSVDTTPLNITYLALAAKLGSKKCFDYLKMKTTNIDHITVKLSIEGGNDEIFQELYEIYKKKSKIPEEKPEKVPEKDQKSSTEPPPARKRKISCADLIPNKQIQKKQENIDLDSKIMHYAIKMHRYRYFEMFFDKLEKFDDKILSIACLSNNVRVAKRIIEKYPDSIDYPKSDDPVNISYTKPLHRALQANSNSCALLILNSRRNDKDPIVEQPATNRSKPLNWSAGWNNYECSRVLIERGALVDFERGRQPLMSAAGKDYFDIVELLLEHKANANSVDYKGSTVLLQAVENKCWRSTYLLLKAGANIDFQHTVTGLSALHIAVKNDSVECAALLSIFGANPLLKDKNGETVQYYLTSKYEKNEGMPRMHQILNFTFDYQENRKLLKELGFTDEELPHRGPNIIEYPDILPDV</sequence>
<keyword evidence="2 3" id="KW-0040">ANK repeat</keyword>
<evidence type="ECO:0000256" key="4">
    <source>
        <dbReference type="SAM" id="MobiDB-lite"/>
    </source>
</evidence>
<dbReference type="AlphaFoldDB" id="A2FX22"/>
<dbReference type="PROSITE" id="PS50088">
    <property type="entry name" value="ANK_REPEAT"/>
    <property type="match status" value="2"/>
</dbReference>
<feature type="repeat" description="ANK" evidence="3">
    <location>
        <begin position="530"/>
        <end position="562"/>
    </location>
</feature>
<name>A2FX22_TRIV3</name>
<dbReference type="Proteomes" id="UP000001542">
    <property type="component" value="Unassembled WGS sequence"/>
</dbReference>
<feature type="compositionally biased region" description="Basic and acidic residues" evidence="4">
    <location>
        <begin position="281"/>
        <end position="295"/>
    </location>
</feature>
<dbReference type="PANTHER" id="PTHR24189:SF50">
    <property type="entry name" value="ANKYRIN REPEAT AND SOCS BOX PROTEIN 2"/>
    <property type="match status" value="1"/>
</dbReference>
<protein>
    <submittedName>
        <fullName evidence="5">Uncharacterized protein</fullName>
    </submittedName>
</protein>
<dbReference type="STRING" id="5722.A2FX22"/>
<dbReference type="InterPro" id="IPR050745">
    <property type="entry name" value="Multifunctional_regulatory"/>
</dbReference>
<feature type="repeat" description="ANK" evidence="3">
    <location>
        <begin position="463"/>
        <end position="495"/>
    </location>
</feature>
<keyword evidence="6" id="KW-1185">Reference proteome</keyword>
<dbReference type="Pfam" id="PF12796">
    <property type="entry name" value="Ank_2"/>
    <property type="match status" value="1"/>
</dbReference>
<dbReference type="Pfam" id="PF00023">
    <property type="entry name" value="Ank"/>
    <property type="match status" value="1"/>
</dbReference>
<organism evidence="5 6">
    <name type="scientific">Trichomonas vaginalis (strain ATCC PRA-98 / G3)</name>
    <dbReference type="NCBI Taxonomy" id="412133"/>
    <lineage>
        <taxon>Eukaryota</taxon>
        <taxon>Metamonada</taxon>
        <taxon>Parabasalia</taxon>
        <taxon>Trichomonadida</taxon>
        <taxon>Trichomonadidae</taxon>
        <taxon>Trichomonas</taxon>
    </lineage>
</organism>
<evidence type="ECO:0000256" key="3">
    <source>
        <dbReference type="PROSITE-ProRule" id="PRU00023"/>
    </source>
</evidence>
<dbReference type="SMR" id="A2FX22"/>
<dbReference type="InterPro" id="IPR002110">
    <property type="entry name" value="Ankyrin_rpt"/>
</dbReference>
<dbReference type="Gene3D" id="1.25.40.20">
    <property type="entry name" value="Ankyrin repeat-containing domain"/>
    <property type="match status" value="1"/>
</dbReference>
<evidence type="ECO:0000256" key="1">
    <source>
        <dbReference type="ARBA" id="ARBA00022737"/>
    </source>
</evidence>
<dbReference type="SMART" id="SM00248">
    <property type="entry name" value="ANK"/>
    <property type="match status" value="7"/>
</dbReference>
<reference evidence="5" key="1">
    <citation type="submission" date="2006-10" db="EMBL/GenBank/DDBJ databases">
        <authorList>
            <person name="Amadeo P."/>
            <person name="Zhao Q."/>
            <person name="Wortman J."/>
            <person name="Fraser-Liggett C."/>
            <person name="Carlton J."/>
        </authorList>
    </citation>
    <scope>NUCLEOTIDE SEQUENCE</scope>
    <source>
        <strain evidence="5">G3</strain>
    </source>
</reference>
<dbReference type="InterPro" id="IPR036770">
    <property type="entry name" value="Ankyrin_rpt-contain_sf"/>
</dbReference>
<keyword evidence="1" id="KW-0677">Repeat</keyword>
<accession>A2FX22</accession>
<dbReference type="PROSITE" id="PS50297">
    <property type="entry name" value="ANK_REP_REGION"/>
    <property type="match status" value="1"/>
</dbReference>
<reference evidence="5" key="2">
    <citation type="journal article" date="2007" name="Science">
        <title>Draft genome sequence of the sexually transmitted pathogen Trichomonas vaginalis.</title>
        <authorList>
            <person name="Carlton J.M."/>
            <person name="Hirt R.P."/>
            <person name="Silva J.C."/>
            <person name="Delcher A.L."/>
            <person name="Schatz M."/>
            <person name="Zhao Q."/>
            <person name="Wortman J.R."/>
            <person name="Bidwell S.L."/>
            <person name="Alsmark U.C.M."/>
            <person name="Besteiro S."/>
            <person name="Sicheritz-Ponten T."/>
            <person name="Noel C.J."/>
            <person name="Dacks J.B."/>
            <person name="Foster P.G."/>
            <person name="Simillion C."/>
            <person name="Van de Peer Y."/>
            <person name="Miranda-Saavedra D."/>
            <person name="Barton G.J."/>
            <person name="Westrop G.D."/>
            <person name="Mueller S."/>
            <person name="Dessi D."/>
            <person name="Fiori P.L."/>
            <person name="Ren Q."/>
            <person name="Paulsen I."/>
            <person name="Zhang H."/>
            <person name="Bastida-Corcuera F.D."/>
            <person name="Simoes-Barbosa A."/>
            <person name="Brown M.T."/>
            <person name="Hayes R.D."/>
            <person name="Mukherjee M."/>
            <person name="Okumura C.Y."/>
            <person name="Schneider R."/>
            <person name="Smith A.J."/>
            <person name="Vanacova S."/>
            <person name="Villalvazo M."/>
            <person name="Haas B.J."/>
            <person name="Pertea M."/>
            <person name="Feldblyum T.V."/>
            <person name="Utterback T.R."/>
            <person name="Shu C.L."/>
            <person name="Osoegawa K."/>
            <person name="de Jong P.J."/>
            <person name="Hrdy I."/>
            <person name="Horvathova L."/>
            <person name="Zubacova Z."/>
            <person name="Dolezal P."/>
            <person name="Malik S.B."/>
            <person name="Logsdon J.M. Jr."/>
            <person name="Henze K."/>
            <person name="Gupta A."/>
            <person name="Wang C.C."/>
            <person name="Dunne R.L."/>
            <person name="Upcroft J.A."/>
            <person name="Upcroft P."/>
            <person name="White O."/>
            <person name="Salzberg S.L."/>
            <person name="Tang P."/>
            <person name="Chiu C.-H."/>
            <person name="Lee Y.-S."/>
            <person name="Embley T.M."/>
            <person name="Coombs G.H."/>
            <person name="Mottram J.C."/>
            <person name="Tachezy J."/>
            <person name="Fraser-Liggett C.M."/>
            <person name="Johnson P.J."/>
        </authorList>
    </citation>
    <scope>NUCLEOTIDE SEQUENCE [LARGE SCALE GENOMIC DNA]</scope>
    <source>
        <strain evidence="5">G3</strain>
    </source>
</reference>
<feature type="region of interest" description="Disordered" evidence="4">
    <location>
        <begin position="281"/>
        <end position="305"/>
    </location>
</feature>
<dbReference type="InParanoid" id="A2FX22"/>
<dbReference type="SUPFAM" id="SSF48403">
    <property type="entry name" value="Ankyrin repeat"/>
    <property type="match status" value="1"/>
</dbReference>
<evidence type="ECO:0000313" key="6">
    <source>
        <dbReference type="Proteomes" id="UP000001542"/>
    </source>
</evidence>
<proteinExistence type="predicted"/>
<gene>
    <name evidence="5" type="ORF">TVAG_551840</name>
</gene>